<protein>
    <submittedName>
        <fullName evidence="2">Uncharacterized protein</fullName>
    </submittedName>
</protein>
<sequence>MTAVLLAKLILAPTLVVGSTLAGRRWGAAIAGVLVSLPIVAGPILLFSWLDHGDRFAAEAASASLRGIAVLGGFALLFSVLCAYLPWPVVLGVTWVACLTGGVLMAQVHVGPVGGLLLALSVDAVCWYILSRRRADAPVAVQPRWWDLPSRAVATGLLVVTLTTAASALGPEMTGVLAPFPIATSVVAAFALAQAGPATAVAILAGVLRGLPGFAIFCFVVALLVERLGGPAAFAAGTAAALATAFVLRPRVRGTITSAAPSGSASPSRS</sequence>
<feature type="transmembrane region" description="Helical" evidence="1">
    <location>
        <begin position="151"/>
        <end position="170"/>
    </location>
</feature>
<feature type="transmembrane region" description="Helical" evidence="1">
    <location>
        <begin position="176"/>
        <end position="193"/>
    </location>
</feature>
<feature type="transmembrane region" description="Helical" evidence="1">
    <location>
        <begin position="107"/>
        <end position="130"/>
    </location>
</feature>
<dbReference type="Proteomes" id="UP001595816">
    <property type="component" value="Unassembled WGS sequence"/>
</dbReference>
<keyword evidence="1" id="KW-0472">Membrane</keyword>
<feature type="transmembrane region" description="Helical" evidence="1">
    <location>
        <begin position="28"/>
        <end position="47"/>
    </location>
</feature>
<feature type="transmembrane region" description="Helical" evidence="1">
    <location>
        <begin position="231"/>
        <end position="248"/>
    </location>
</feature>
<name>A0ABV8LPR3_9ACTN</name>
<dbReference type="EMBL" id="JBHSAY010000009">
    <property type="protein sequence ID" value="MFC4132320.1"/>
    <property type="molecule type" value="Genomic_DNA"/>
</dbReference>
<evidence type="ECO:0000256" key="1">
    <source>
        <dbReference type="SAM" id="Phobius"/>
    </source>
</evidence>
<keyword evidence="1" id="KW-1133">Transmembrane helix</keyword>
<gene>
    <name evidence="2" type="ORF">ACFOZ4_17070</name>
</gene>
<dbReference type="RefSeq" id="WP_253753462.1">
    <property type="nucleotide sequence ID" value="NZ_JAMZDZ010000001.1"/>
</dbReference>
<evidence type="ECO:0000313" key="3">
    <source>
        <dbReference type="Proteomes" id="UP001595816"/>
    </source>
</evidence>
<organism evidence="2 3">
    <name type="scientific">Hamadaea flava</name>
    <dbReference type="NCBI Taxonomy" id="1742688"/>
    <lineage>
        <taxon>Bacteria</taxon>
        <taxon>Bacillati</taxon>
        <taxon>Actinomycetota</taxon>
        <taxon>Actinomycetes</taxon>
        <taxon>Micromonosporales</taxon>
        <taxon>Micromonosporaceae</taxon>
        <taxon>Hamadaea</taxon>
    </lineage>
</organism>
<feature type="transmembrane region" description="Helical" evidence="1">
    <location>
        <begin position="200"/>
        <end position="225"/>
    </location>
</feature>
<comment type="caution">
    <text evidence="2">The sequence shown here is derived from an EMBL/GenBank/DDBJ whole genome shotgun (WGS) entry which is preliminary data.</text>
</comment>
<keyword evidence="1" id="KW-0812">Transmembrane</keyword>
<evidence type="ECO:0000313" key="2">
    <source>
        <dbReference type="EMBL" id="MFC4132320.1"/>
    </source>
</evidence>
<proteinExistence type="predicted"/>
<accession>A0ABV8LPR3</accession>
<keyword evidence="3" id="KW-1185">Reference proteome</keyword>
<reference evidence="3" key="1">
    <citation type="journal article" date="2019" name="Int. J. Syst. Evol. Microbiol.">
        <title>The Global Catalogue of Microorganisms (GCM) 10K type strain sequencing project: providing services to taxonomists for standard genome sequencing and annotation.</title>
        <authorList>
            <consortium name="The Broad Institute Genomics Platform"/>
            <consortium name="The Broad Institute Genome Sequencing Center for Infectious Disease"/>
            <person name="Wu L."/>
            <person name="Ma J."/>
        </authorList>
    </citation>
    <scope>NUCLEOTIDE SEQUENCE [LARGE SCALE GENOMIC DNA]</scope>
    <source>
        <strain evidence="3">CGMCC 4.7289</strain>
    </source>
</reference>
<feature type="transmembrane region" description="Helical" evidence="1">
    <location>
        <begin position="68"/>
        <end position="87"/>
    </location>
</feature>